<reference evidence="1 2" key="1">
    <citation type="submission" date="2020-04" db="EMBL/GenBank/DDBJ databases">
        <authorList>
            <person name="Hitch T.C.A."/>
            <person name="Wylensek D."/>
            <person name="Clavel T."/>
        </authorList>
    </citation>
    <scope>NUCLEOTIDE SEQUENCE [LARGE SCALE GENOMIC DNA]</scope>
    <source>
        <strain evidence="1 2">COR2-253-APC-1A</strain>
    </source>
</reference>
<dbReference type="AlphaFoldDB" id="A0A848AZP7"/>
<dbReference type="RefSeq" id="WP_106052552.1">
    <property type="nucleotide sequence ID" value="NZ_JABAEW010000044.1"/>
</dbReference>
<name>A0A848AZP7_9BACT</name>
<proteinExistence type="predicted"/>
<protein>
    <submittedName>
        <fullName evidence="1">Uncharacterized protein</fullName>
    </submittedName>
</protein>
<accession>A0A848AZP7</accession>
<dbReference type="Proteomes" id="UP000576225">
    <property type="component" value="Unassembled WGS sequence"/>
</dbReference>
<comment type="caution">
    <text evidence="1">The sequence shown here is derived from an EMBL/GenBank/DDBJ whole genome shotgun (WGS) entry which is preliminary data.</text>
</comment>
<evidence type="ECO:0000313" key="2">
    <source>
        <dbReference type="Proteomes" id="UP000576225"/>
    </source>
</evidence>
<evidence type="ECO:0000313" key="1">
    <source>
        <dbReference type="EMBL" id="NMD88371.1"/>
    </source>
</evidence>
<sequence length="330" mass="35661">MDTPDFKEHFSSLLTESEEHLSTLDQFLTERLAQAEINDPQTVITGIDAVLDSIDRNHENLTASKQTGTSRTAWLQQSLTEQTSSLKENQAATLIDTITGSMTGETSTTVNENGSFSGLDAVEKVRNLDQALIATTCQAQAELQNAVLSAPDDTIRESRLMQQAIEGKDPVAFKQIRKIAAVCLMTMGLEKPLDYVSASMFADRGIFSVLTDFAVGSGECNETDAVERLIDRGAAQLKTWLEVTVPRLVDAGLTAISTYVVAHCPAAAPVVAKVAPVVRSLCQMAVIPAIRKGAEKIQAAAKSWWQKLKSRSNSAFVKIVNTATNFLAAD</sequence>
<gene>
    <name evidence="1" type="ORF">HF882_17430</name>
</gene>
<organism evidence="1 2">
    <name type="scientific">Victivallis vadensis</name>
    <dbReference type="NCBI Taxonomy" id="172901"/>
    <lineage>
        <taxon>Bacteria</taxon>
        <taxon>Pseudomonadati</taxon>
        <taxon>Lentisphaerota</taxon>
        <taxon>Lentisphaeria</taxon>
        <taxon>Victivallales</taxon>
        <taxon>Victivallaceae</taxon>
        <taxon>Victivallis</taxon>
    </lineage>
</organism>
<dbReference type="EMBL" id="JABAEW010000044">
    <property type="protein sequence ID" value="NMD88371.1"/>
    <property type="molecule type" value="Genomic_DNA"/>
</dbReference>